<dbReference type="GO" id="GO:0016491">
    <property type="term" value="F:oxidoreductase activity"/>
    <property type="evidence" value="ECO:0007669"/>
    <property type="project" value="UniProtKB-KW"/>
</dbReference>
<organism evidence="13">
    <name type="scientific">freshwater metagenome</name>
    <dbReference type="NCBI Taxonomy" id="449393"/>
    <lineage>
        <taxon>unclassified sequences</taxon>
        <taxon>metagenomes</taxon>
        <taxon>ecological metagenomes</taxon>
    </lineage>
</organism>
<comment type="subcellular location">
    <subcellularLocation>
        <location evidence="1">Membrane</location>
        <topology evidence="1">Multi-pass membrane protein</topology>
    </subcellularLocation>
</comment>
<evidence type="ECO:0000256" key="10">
    <source>
        <dbReference type="ARBA" id="ARBA00023157"/>
    </source>
</evidence>
<gene>
    <name evidence="13" type="ORF">UFOPK1503_00079</name>
</gene>
<comment type="pathway">
    <text evidence="11">Porphyrin-containing compound metabolism.</text>
</comment>
<dbReference type="PANTHER" id="PTHR35457">
    <property type="entry name" value="HEME A SYNTHASE"/>
    <property type="match status" value="1"/>
</dbReference>
<feature type="transmembrane region" description="Helical" evidence="12">
    <location>
        <begin position="194"/>
        <end position="215"/>
    </location>
</feature>
<evidence type="ECO:0000256" key="6">
    <source>
        <dbReference type="ARBA" id="ARBA00023002"/>
    </source>
</evidence>
<dbReference type="GO" id="GO:0046872">
    <property type="term" value="F:metal ion binding"/>
    <property type="evidence" value="ECO:0007669"/>
    <property type="project" value="UniProtKB-KW"/>
</dbReference>
<dbReference type="AlphaFoldDB" id="A0A6J6BHG5"/>
<feature type="transmembrane region" description="Helical" evidence="12">
    <location>
        <begin position="336"/>
        <end position="358"/>
    </location>
</feature>
<dbReference type="GO" id="GO:0016020">
    <property type="term" value="C:membrane"/>
    <property type="evidence" value="ECO:0007669"/>
    <property type="project" value="UniProtKB-SubCell"/>
</dbReference>
<dbReference type="EMBL" id="CAEZST010000001">
    <property type="protein sequence ID" value="CAB4538530.1"/>
    <property type="molecule type" value="Genomic_DNA"/>
</dbReference>
<proteinExistence type="predicted"/>
<evidence type="ECO:0000256" key="8">
    <source>
        <dbReference type="ARBA" id="ARBA00023133"/>
    </source>
</evidence>
<keyword evidence="2" id="KW-1003">Cell membrane</keyword>
<keyword evidence="5 12" id="KW-1133">Transmembrane helix</keyword>
<evidence type="ECO:0000256" key="4">
    <source>
        <dbReference type="ARBA" id="ARBA00022723"/>
    </source>
</evidence>
<dbReference type="Pfam" id="PF02628">
    <property type="entry name" value="COX15-CtaA"/>
    <property type="match status" value="2"/>
</dbReference>
<sequence length="362" mass="38908">MTLVQSPIRRFFSALTSSNRLRLFVWLSLATQILIVVTGGLVRLTGSGLGCPTWPKCTDDSIISTPEMGIHGLIEFGNRLLTFVLLIVALLTFVTVLRPHSDRATLTRITLSFFGFVALFIVGLVFAVRAIDFTAVSLLAISSIGMLSLALIFLLRVRKVEKKSLVGPAFGLGFGIILQAIIGGITVLTQLNSWIVGLHFLISGVLISVASLLVFRALPKPSQQVNQRSQLLSVPVAFVSVVTIVIGVLVTGAGPHAGDASTPRNGLDLEVWQHYHSYPGYAMLGLILLQWLLQLGTSKSPWTSLPTRVLGILLAVTALQAVIGVVQSRLGVPELLVAAHMLGAAVLCSLVTFQYLVLKTKK</sequence>
<feature type="transmembrane region" description="Helical" evidence="12">
    <location>
        <begin position="109"/>
        <end position="131"/>
    </location>
</feature>
<keyword evidence="4" id="KW-0479">Metal-binding</keyword>
<dbReference type="InterPro" id="IPR050450">
    <property type="entry name" value="COX15/CtaA_HemeA_synthase"/>
</dbReference>
<keyword evidence="9 12" id="KW-0472">Membrane</keyword>
<name>A0A6J6BHG5_9ZZZZ</name>
<feature type="transmembrane region" description="Helical" evidence="12">
    <location>
        <begin position="21"/>
        <end position="42"/>
    </location>
</feature>
<evidence type="ECO:0000256" key="1">
    <source>
        <dbReference type="ARBA" id="ARBA00004141"/>
    </source>
</evidence>
<evidence type="ECO:0000256" key="2">
    <source>
        <dbReference type="ARBA" id="ARBA00022475"/>
    </source>
</evidence>
<keyword evidence="8" id="KW-0350">Heme biosynthesis</keyword>
<evidence type="ECO:0000256" key="7">
    <source>
        <dbReference type="ARBA" id="ARBA00023004"/>
    </source>
</evidence>
<evidence type="ECO:0000256" key="11">
    <source>
        <dbReference type="ARBA" id="ARBA00023444"/>
    </source>
</evidence>
<dbReference type="PANTHER" id="PTHR35457:SF1">
    <property type="entry name" value="HEME A SYNTHASE"/>
    <property type="match status" value="1"/>
</dbReference>
<feature type="transmembrane region" description="Helical" evidence="12">
    <location>
        <begin position="169"/>
        <end position="188"/>
    </location>
</feature>
<feature type="transmembrane region" description="Helical" evidence="12">
    <location>
        <begin position="236"/>
        <end position="258"/>
    </location>
</feature>
<reference evidence="13" key="1">
    <citation type="submission" date="2020-05" db="EMBL/GenBank/DDBJ databases">
        <authorList>
            <person name="Chiriac C."/>
            <person name="Salcher M."/>
            <person name="Ghai R."/>
            <person name="Kavagutti S V."/>
        </authorList>
    </citation>
    <scope>NUCLEOTIDE SEQUENCE</scope>
</reference>
<feature type="transmembrane region" description="Helical" evidence="12">
    <location>
        <begin position="76"/>
        <end position="97"/>
    </location>
</feature>
<feature type="transmembrane region" description="Helical" evidence="12">
    <location>
        <begin position="278"/>
        <end position="297"/>
    </location>
</feature>
<keyword evidence="7" id="KW-0408">Iron</keyword>
<feature type="transmembrane region" description="Helical" evidence="12">
    <location>
        <begin position="309"/>
        <end position="330"/>
    </location>
</feature>
<evidence type="ECO:0000256" key="5">
    <source>
        <dbReference type="ARBA" id="ARBA00022989"/>
    </source>
</evidence>
<feature type="transmembrane region" description="Helical" evidence="12">
    <location>
        <begin position="137"/>
        <end position="157"/>
    </location>
</feature>
<keyword evidence="6" id="KW-0560">Oxidoreductase</keyword>
<evidence type="ECO:0000256" key="12">
    <source>
        <dbReference type="SAM" id="Phobius"/>
    </source>
</evidence>
<dbReference type="GO" id="GO:0006784">
    <property type="term" value="P:heme A biosynthetic process"/>
    <property type="evidence" value="ECO:0007669"/>
    <property type="project" value="InterPro"/>
</dbReference>
<keyword evidence="3 12" id="KW-0812">Transmembrane</keyword>
<evidence type="ECO:0000256" key="9">
    <source>
        <dbReference type="ARBA" id="ARBA00023136"/>
    </source>
</evidence>
<evidence type="ECO:0000313" key="13">
    <source>
        <dbReference type="EMBL" id="CAB4538530.1"/>
    </source>
</evidence>
<protein>
    <submittedName>
        <fullName evidence="13">Unannotated protein</fullName>
    </submittedName>
</protein>
<keyword evidence="10" id="KW-1015">Disulfide bond</keyword>
<accession>A0A6J6BHG5</accession>
<evidence type="ECO:0000256" key="3">
    <source>
        <dbReference type="ARBA" id="ARBA00022692"/>
    </source>
</evidence>
<dbReference type="InterPro" id="IPR003780">
    <property type="entry name" value="COX15/CtaA_fam"/>
</dbReference>